<accession>A0ABP7UGU0</accession>
<keyword evidence="4" id="KW-0648">Protein biosynthesis</keyword>
<comment type="cofactor">
    <cofactor evidence="4">
        <name>Fe(2+)</name>
        <dbReference type="ChEBI" id="CHEBI:29033"/>
    </cofactor>
    <text evidence="4">Binds 1 Fe(2+) ion.</text>
</comment>
<feature type="binding site" evidence="4">
    <location>
        <position position="158"/>
    </location>
    <ligand>
        <name>Fe cation</name>
        <dbReference type="ChEBI" id="CHEBI:24875"/>
    </ligand>
</feature>
<evidence type="ECO:0000256" key="3">
    <source>
        <dbReference type="ARBA" id="ARBA00022801"/>
    </source>
</evidence>
<protein>
    <recommendedName>
        <fullName evidence="4">Peptide deformylase</fullName>
        <shortName evidence="4">PDF</shortName>
        <ecNumber evidence="4">3.5.1.88</ecNumber>
    </recommendedName>
    <alternativeName>
        <fullName evidence="4">Polypeptide deformylase</fullName>
    </alternativeName>
</protein>
<dbReference type="InterPro" id="IPR036821">
    <property type="entry name" value="Peptide_deformylase_sf"/>
</dbReference>
<keyword evidence="3 4" id="KW-0378">Hydrolase</keyword>
<dbReference type="PANTHER" id="PTHR10458:SF22">
    <property type="entry name" value="PEPTIDE DEFORMYLASE"/>
    <property type="match status" value="1"/>
</dbReference>
<comment type="similarity">
    <text evidence="1 4">Belongs to the polypeptide deformylase family.</text>
</comment>
<gene>
    <name evidence="4" type="primary">def</name>
    <name evidence="5" type="ORF">GCM10022409_31320</name>
</gene>
<feature type="active site" evidence="4">
    <location>
        <position position="155"/>
    </location>
</feature>
<dbReference type="SUPFAM" id="SSF56420">
    <property type="entry name" value="Peptide deformylase"/>
    <property type="match status" value="1"/>
</dbReference>
<evidence type="ECO:0000313" key="6">
    <source>
        <dbReference type="Proteomes" id="UP001501469"/>
    </source>
</evidence>
<name>A0ABP7UGU0_9BACT</name>
<dbReference type="Proteomes" id="UP001501469">
    <property type="component" value="Unassembled WGS sequence"/>
</dbReference>
<dbReference type="EMBL" id="BAABDK010000025">
    <property type="protein sequence ID" value="GAA4043095.1"/>
    <property type="molecule type" value="Genomic_DNA"/>
</dbReference>
<dbReference type="PIRSF" id="PIRSF004749">
    <property type="entry name" value="Pep_def"/>
    <property type="match status" value="1"/>
</dbReference>
<evidence type="ECO:0000256" key="2">
    <source>
        <dbReference type="ARBA" id="ARBA00022723"/>
    </source>
</evidence>
<comment type="function">
    <text evidence="4">Removes the formyl group from the N-terminal Met of newly synthesized proteins. Requires at least a dipeptide for an efficient rate of reaction. N-terminal L-methionine is a prerequisite for activity but the enzyme has broad specificity at other positions.</text>
</comment>
<keyword evidence="2 4" id="KW-0479">Metal-binding</keyword>
<dbReference type="Pfam" id="PF01327">
    <property type="entry name" value="Pep_deformylase"/>
    <property type="match status" value="1"/>
</dbReference>
<reference evidence="6" key="1">
    <citation type="journal article" date="2019" name="Int. J. Syst. Evol. Microbiol.">
        <title>The Global Catalogue of Microorganisms (GCM) 10K type strain sequencing project: providing services to taxonomists for standard genome sequencing and annotation.</title>
        <authorList>
            <consortium name="The Broad Institute Genomics Platform"/>
            <consortium name="The Broad Institute Genome Sequencing Center for Infectious Disease"/>
            <person name="Wu L."/>
            <person name="Ma J."/>
        </authorList>
    </citation>
    <scope>NUCLEOTIDE SEQUENCE [LARGE SCALE GENOMIC DNA]</scope>
    <source>
        <strain evidence="6">JCM 17225</strain>
    </source>
</reference>
<comment type="catalytic activity">
    <reaction evidence="4">
        <text>N-terminal N-formyl-L-methionyl-[peptide] + H2O = N-terminal L-methionyl-[peptide] + formate</text>
        <dbReference type="Rhea" id="RHEA:24420"/>
        <dbReference type="Rhea" id="RHEA-COMP:10639"/>
        <dbReference type="Rhea" id="RHEA-COMP:10640"/>
        <dbReference type="ChEBI" id="CHEBI:15377"/>
        <dbReference type="ChEBI" id="CHEBI:15740"/>
        <dbReference type="ChEBI" id="CHEBI:49298"/>
        <dbReference type="ChEBI" id="CHEBI:64731"/>
        <dbReference type="EC" id="3.5.1.88"/>
    </reaction>
</comment>
<keyword evidence="6" id="KW-1185">Reference proteome</keyword>
<keyword evidence="4" id="KW-0408">Iron</keyword>
<proteinExistence type="inferred from homology"/>
<dbReference type="CDD" id="cd00487">
    <property type="entry name" value="Pep_deformylase"/>
    <property type="match status" value="1"/>
</dbReference>
<dbReference type="InterPro" id="IPR023635">
    <property type="entry name" value="Peptide_deformylase"/>
</dbReference>
<dbReference type="Gene3D" id="3.90.45.10">
    <property type="entry name" value="Peptide deformylase"/>
    <property type="match status" value="1"/>
</dbReference>
<dbReference type="EC" id="3.5.1.88" evidence="4"/>
<feature type="binding site" evidence="4">
    <location>
        <position position="112"/>
    </location>
    <ligand>
        <name>Fe cation</name>
        <dbReference type="ChEBI" id="CHEBI:24875"/>
    </ligand>
</feature>
<organism evidence="5 6">
    <name type="scientific">Hymenobacter glaciei</name>
    <dbReference type="NCBI Taxonomy" id="877209"/>
    <lineage>
        <taxon>Bacteria</taxon>
        <taxon>Pseudomonadati</taxon>
        <taxon>Bacteroidota</taxon>
        <taxon>Cytophagia</taxon>
        <taxon>Cytophagales</taxon>
        <taxon>Hymenobacteraceae</taxon>
        <taxon>Hymenobacter</taxon>
    </lineage>
</organism>
<evidence type="ECO:0000256" key="4">
    <source>
        <dbReference type="HAMAP-Rule" id="MF_00163"/>
    </source>
</evidence>
<dbReference type="HAMAP" id="MF_00163">
    <property type="entry name" value="Pep_deformylase"/>
    <property type="match status" value="1"/>
</dbReference>
<comment type="caution">
    <text evidence="5">The sequence shown here is derived from an EMBL/GenBank/DDBJ whole genome shotgun (WGS) entry which is preliminary data.</text>
</comment>
<feature type="binding site" evidence="4">
    <location>
        <position position="154"/>
    </location>
    <ligand>
        <name>Fe cation</name>
        <dbReference type="ChEBI" id="CHEBI:24875"/>
    </ligand>
</feature>
<sequence>MTFCIFSTTFILDPTPMKTLADMVLLGDPRLYETCAPVTEADLPQVAGWVADLHNVMQEVRARYHFGRGIAAPQLGVMKCLVYLHLDGRPIVMLNPELTELSPELFEMWDDCMCFPNLLVRVQRHVSLTVNYRDEHWQPQTWTVQGALSELLQHECDHLDGVLCTMRALDAQSFRWRP</sequence>
<dbReference type="PRINTS" id="PR01576">
    <property type="entry name" value="PDEFORMYLASE"/>
</dbReference>
<evidence type="ECO:0000256" key="1">
    <source>
        <dbReference type="ARBA" id="ARBA00010759"/>
    </source>
</evidence>
<evidence type="ECO:0000313" key="5">
    <source>
        <dbReference type="EMBL" id="GAA4043095.1"/>
    </source>
</evidence>
<dbReference type="PANTHER" id="PTHR10458">
    <property type="entry name" value="PEPTIDE DEFORMYLASE"/>
    <property type="match status" value="1"/>
</dbReference>